<comment type="pathway">
    <text evidence="2">Lipid metabolism; fatty acid beta-oxidation.</text>
</comment>
<reference evidence="13" key="2">
    <citation type="submission" date="2022-06" db="UniProtKB">
        <authorList>
            <consortium name="EnsemblMetazoa"/>
        </authorList>
    </citation>
    <scope>IDENTIFICATION</scope>
    <source>
        <strain evidence="13">DF5081</strain>
    </source>
</reference>
<keyword evidence="14" id="KW-1185">Reference proteome</keyword>
<dbReference type="InterPro" id="IPR014748">
    <property type="entry name" value="Enoyl-CoA_hydra_C"/>
</dbReference>
<keyword evidence="8" id="KW-0413">Isomerase</keyword>
<dbReference type="Gene3D" id="1.10.12.10">
    <property type="entry name" value="Lyase 2-enoyl-coa Hydratase, Chain A, domain 2"/>
    <property type="match status" value="1"/>
</dbReference>
<accession>A0A8R1DQE1</accession>
<protein>
    <recommendedName>
        <fullName evidence="12">Delta(3,5)-Delta(2,4)-dienoyl-CoA isomerase, mitochondrial</fullName>
    </recommendedName>
</protein>
<sequence>MLSTSRRLLASTASRCLSTSASGAITVNEDLPNVYHVKLNRPTKLNTFTLDMWKELKVVIDGLGEEPKCRSIIVSGEGKSFCAGIDLAAGMSNIINIFKNDDLDIGRKARSLRRILTIIQDSLTSLEKCPKPVIAAVHSHCLGAGIDLITSADIRYASQDVTFSIKEVDIGLAADIGTLNRIQKVVGNDSWTREVCFTARDFGADEALKYGLVSRIFDSQEHLLEKSLEVAALIAAKSPIAVQGTKETLNYARDHSTHDSLNFVKTWNMSQLLSTDLVNSATAALKKEKATYANV</sequence>
<keyword evidence="4" id="KW-0276">Fatty acid metabolism</keyword>
<comment type="subcellular location">
    <subcellularLocation>
        <location evidence="1">Peroxisome</location>
    </subcellularLocation>
</comment>
<evidence type="ECO:0000313" key="14">
    <source>
        <dbReference type="Proteomes" id="UP000005237"/>
    </source>
</evidence>
<evidence type="ECO:0000256" key="9">
    <source>
        <dbReference type="ARBA" id="ARBA00051408"/>
    </source>
</evidence>
<dbReference type="PANTHER" id="PTHR43149">
    <property type="entry name" value="ENOYL-COA HYDRATASE"/>
    <property type="match status" value="1"/>
</dbReference>
<dbReference type="OMA" id="CAGLDMG"/>
<dbReference type="PANTHER" id="PTHR43149:SF2">
    <property type="entry name" value="DELTA(3,5)-DELTA(2,4)-DIENOYL-COA ISOMERASE, MITOCHONDRIAL"/>
    <property type="match status" value="1"/>
</dbReference>
<organism evidence="13 14">
    <name type="scientific">Caenorhabditis japonica</name>
    <dbReference type="NCBI Taxonomy" id="281687"/>
    <lineage>
        <taxon>Eukaryota</taxon>
        <taxon>Metazoa</taxon>
        <taxon>Ecdysozoa</taxon>
        <taxon>Nematoda</taxon>
        <taxon>Chromadorea</taxon>
        <taxon>Rhabditida</taxon>
        <taxon>Rhabditina</taxon>
        <taxon>Rhabditomorpha</taxon>
        <taxon>Rhabditoidea</taxon>
        <taxon>Rhabditidae</taxon>
        <taxon>Peloderinae</taxon>
        <taxon>Caenorhabditis</taxon>
    </lineage>
</organism>
<evidence type="ECO:0000256" key="1">
    <source>
        <dbReference type="ARBA" id="ARBA00004275"/>
    </source>
</evidence>
<evidence type="ECO:0000256" key="10">
    <source>
        <dbReference type="ARBA" id="ARBA00052809"/>
    </source>
</evidence>
<comment type="similarity">
    <text evidence="3">Belongs to the enoyl-CoA hydratase/isomerase family.</text>
</comment>
<evidence type="ECO:0000256" key="4">
    <source>
        <dbReference type="ARBA" id="ARBA00022832"/>
    </source>
</evidence>
<proteinExistence type="inferred from homology"/>
<dbReference type="GO" id="GO:0006631">
    <property type="term" value="P:fatty acid metabolic process"/>
    <property type="evidence" value="ECO:0007669"/>
    <property type="project" value="UniProtKB-KW"/>
</dbReference>
<keyword evidence="6" id="KW-0443">Lipid metabolism</keyword>
<evidence type="ECO:0000256" key="11">
    <source>
        <dbReference type="ARBA" id="ARBA00055786"/>
    </source>
</evidence>
<dbReference type="FunFam" id="3.90.226.10:FF:000024">
    <property type="entry name" value="Delta3,5-delta2,4-dienoyl-CoA isomerase"/>
    <property type="match status" value="1"/>
</dbReference>
<evidence type="ECO:0000256" key="12">
    <source>
        <dbReference type="ARBA" id="ARBA00071021"/>
    </source>
</evidence>
<dbReference type="Pfam" id="PF00378">
    <property type="entry name" value="ECH_1"/>
    <property type="match status" value="1"/>
</dbReference>
<evidence type="ECO:0000256" key="5">
    <source>
        <dbReference type="ARBA" id="ARBA00022990"/>
    </source>
</evidence>
<evidence type="ECO:0000256" key="2">
    <source>
        <dbReference type="ARBA" id="ARBA00005005"/>
    </source>
</evidence>
<dbReference type="GO" id="GO:0005777">
    <property type="term" value="C:peroxisome"/>
    <property type="evidence" value="ECO:0007669"/>
    <property type="project" value="UniProtKB-SubCell"/>
</dbReference>
<reference evidence="14" key="1">
    <citation type="submission" date="2010-08" db="EMBL/GenBank/DDBJ databases">
        <authorList>
            <consortium name="Caenorhabditis japonica Sequencing Consortium"/>
            <person name="Wilson R.K."/>
        </authorList>
    </citation>
    <scope>NUCLEOTIDE SEQUENCE [LARGE SCALE GENOMIC DNA]</scope>
    <source>
        <strain evidence="14">DF5081</strain>
    </source>
</reference>
<comment type="catalytic activity">
    <reaction evidence="9">
        <text>(3E,5Z)-octadienoyl-CoA = (2E,4E)-octadienoyl-CoA</text>
        <dbReference type="Rhea" id="RHEA:45244"/>
        <dbReference type="ChEBI" id="CHEBI:62243"/>
        <dbReference type="ChEBI" id="CHEBI:85108"/>
    </reaction>
</comment>
<comment type="function">
    <text evidence="11">Isomerization of 3-trans,5-cis-dienoyl-CoA to 2-trans,4-trans-dienoyl-CoA.</text>
</comment>
<dbReference type="SUPFAM" id="SSF52096">
    <property type="entry name" value="ClpP/crotonase"/>
    <property type="match status" value="1"/>
</dbReference>
<keyword evidence="5" id="KW-0007">Acetylation</keyword>
<dbReference type="InterPro" id="IPR001753">
    <property type="entry name" value="Enoyl-CoA_hydra/iso"/>
</dbReference>
<dbReference type="Proteomes" id="UP000005237">
    <property type="component" value="Unassembled WGS sequence"/>
</dbReference>
<dbReference type="EnsemblMetazoa" id="CJA09293.1">
    <property type="protein sequence ID" value="CJA09293.1"/>
    <property type="gene ID" value="WBGene00128497"/>
</dbReference>
<evidence type="ECO:0000256" key="8">
    <source>
        <dbReference type="ARBA" id="ARBA00023235"/>
    </source>
</evidence>
<dbReference type="FunFam" id="1.10.12.10:FF:000004">
    <property type="entry name" value="Delta3,5-delta2,4-dienoyl-CoA isomerase"/>
    <property type="match status" value="1"/>
</dbReference>
<comment type="catalytic activity">
    <reaction evidence="10">
        <text>(3E,5Z,8Z,11Z,14Z)-eicosapentaenoyl-CoA = (2E,4E,8Z,11Z,14Z)-eicosapentaenoyl-CoA</text>
        <dbReference type="Rhea" id="RHEA:45224"/>
        <dbReference type="ChEBI" id="CHEBI:85090"/>
        <dbReference type="ChEBI" id="CHEBI:85091"/>
    </reaction>
</comment>
<evidence type="ECO:0000256" key="3">
    <source>
        <dbReference type="ARBA" id="ARBA00005254"/>
    </source>
</evidence>
<dbReference type="AlphaFoldDB" id="A0A8R1DQE1"/>
<evidence type="ECO:0000256" key="6">
    <source>
        <dbReference type="ARBA" id="ARBA00023098"/>
    </source>
</evidence>
<evidence type="ECO:0000256" key="7">
    <source>
        <dbReference type="ARBA" id="ARBA00023140"/>
    </source>
</evidence>
<dbReference type="InterPro" id="IPR029045">
    <property type="entry name" value="ClpP/crotonase-like_dom_sf"/>
</dbReference>
<keyword evidence="7" id="KW-0576">Peroxisome</keyword>
<dbReference type="Gene3D" id="3.90.226.10">
    <property type="entry name" value="2-enoyl-CoA Hydratase, Chain A, domain 1"/>
    <property type="match status" value="1"/>
</dbReference>
<name>A0A8R1DQE1_CAEJA</name>
<dbReference type="GO" id="GO:0005739">
    <property type="term" value="C:mitochondrion"/>
    <property type="evidence" value="ECO:0007669"/>
    <property type="project" value="TreeGrafter"/>
</dbReference>
<dbReference type="CDD" id="cd06558">
    <property type="entry name" value="crotonase-like"/>
    <property type="match status" value="1"/>
</dbReference>
<dbReference type="GO" id="GO:0051750">
    <property type="term" value="F:delta(3,5)-delta(2,4)-dienoyl-CoA isomerase activity"/>
    <property type="evidence" value="ECO:0007669"/>
    <property type="project" value="TreeGrafter"/>
</dbReference>
<evidence type="ECO:0000313" key="13">
    <source>
        <dbReference type="EnsemblMetazoa" id="CJA09293.1"/>
    </source>
</evidence>
<dbReference type="InterPro" id="IPR045002">
    <property type="entry name" value="Ech1-like"/>
</dbReference>